<dbReference type="InterPro" id="IPR013181">
    <property type="entry name" value="DUF1719"/>
</dbReference>
<organism evidence="1 2">
    <name type="scientific">Urochloa decumbens</name>
    <dbReference type="NCBI Taxonomy" id="240449"/>
    <lineage>
        <taxon>Eukaryota</taxon>
        <taxon>Viridiplantae</taxon>
        <taxon>Streptophyta</taxon>
        <taxon>Embryophyta</taxon>
        <taxon>Tracheophyta</taxon>
        <taxon>Spermatophyta</taxon>
        <taxon>Magnoliopsida</taxon>
        <taxon>Liliopsida</taxon>
        <taxon>Poales</taxon>
        <taxon>Poaceae</taxon>
        <taxon>PACMAD clade</taxon>
        <taxon>Panicoideae</taxon>
        <taxon>Panicodae</taxon>
        <taxon>Paniceae</taxon>
        <taxon>Melinidinae</taxon>
        <taxon>Urochloa</taxon>
    </lineage>
</organism>
<name>A0ABC9GDI3_9POAL</name>
<dbReference type="EMBL" id="OZ075118">
    <property type="protein sequence ID" value="CAL5091690.1"/>
    <property type="molecule type" value="Genomic_DNA"/>
</dbReference>
<dbReference type="Pfam" id="PF08224">
    <property type="entry name" value="DUF1719"/>
    <property type="match status" value="1"/>
</dbReference>
<gene>
    <name evidence="1" type="ORF">URODEC1_LOCUS114506</name>
</gene>
<sequence>MEGILGSAVVQEAISIVSSAIFKKHEEKASRKRSIEKLEMAHTELELAIERSSKLPITDVSLLRRRKILKRAFIECGDVLHRCKLQAQEDDEEIKREVNSSFPKRIARATKSSIAYFFTTGNDELSCSNVGRFGWLADCASNFVRDVESGCSLRHYTFCNPLVRLLLQGKTLKHEMEQGSKSRYFHLWSICFEERGVEAQLYCSYVDHNALEKSFSTTLLLRLSESTDIVGISVKCLQSSLASLFNLGAETAIGELTLLANLHDISQSYVPPMPGMLEGHTKYTHLWRPDPVCCKEGGRIPSVMNMVLSELSHKFPEQVILFSLTCSIPASEFSMFSSSDETDRSIMTYWPPPLQVTVGFVPHIMIESQQGTYASDAVRESEERMDDFSIQEVAETVRSNASNCFMSQPELTGYEIVWKSKHGAASFMVQKQTLKSRCAKNSPLAQDLKWQCREKAVKEISYS</sequence>
<proteinExistence type="predicted"/>
<reference evidence="2" key="1">
    <citation type="submission" date="2024-06" db="EMBL/GenBank/DDBJ databases">
        <authorList>
            <person name="Ryan C."/>
        </authorList>
    </citation>
    <scope>NUCLEOTIDE SEQUENCE [LARGE SCALE GENOMIC DNA]</scope>
</reference>
<evidence type="ECO:0000313" key="1">
    <source>
        <dbReference type="EMBL" id="CAL5091690.1"/>
    </source>
</evidence>
<accession>A0ABC9GDI3</accession>
<dbReference type="Proteomes" id="UP001497457">
    <property type="component" value="Chromosome 8b"/>
</dbReference>
<dbReference type="AlphaFoldDB" id="A0ABC9GDI3"/>
<evidence type="ECO:0000313" key="2">
    <source>
        <dbReference type="Proteomes" id="UP001497457"/>
    </source>
</evidence>
<keyword evidence="2" id="KW-1185">Reference proteome</keyword>
<protein>
    <submittedName>
        <fullName evidence="1">Uncharacterized protein</fullName>
    </submittedName>
</protein>
<reference evidence="1 2" key="2">
    <citation type="submission" date="2024-10" db="EMBL/GenBank/DDBJ databases">
        <authorList>
            <person name="Ryan C."/>
        </authorList>
    </citation>
    <scope>NUCLEOTIDE SEQUENCE [LARGE SCALE GENOMIC DNA]</scope>
</reference>
<dbReference type="SMART" id="SM01157">
    <property type="entry name" value="DUF1719"/>
    <property type="match status" value="1"/>
</dbReference>
<dbReference type="PANTHER" id="PTHR33377">
    <property type="entry name" value="OS10G0134700 PROTEIN-RELATED"/>
    <property type="match status" value="1"/>
</dbReference>
<dbReference type="PANTHER" id="PTHR33377:SF4">
    <property type="entry name" value="OS07G0285800 PROTEIN"/>
    <property type="match status" value="1"/>
</dbReference>